<protein>
    <submittedName>
        <fullName evidence="2">Uncharacterized protein</fullName>
    </submittedName>
</protein>
<reference evidence="2" key="2">
    <citation type="submission" date="2025-08" db="UniProtKB">
        <authorList>
            <consortium name="Ensembl"/>
        </authorList>
    </citation>
    <scope>IDENTIFICATION</scope>
</reference>
<keyword evidence="1" id="KW-1133">Transmembrane helix</keyword>
<dbReference type="HOGENOM" id="CLU_1834451_0_0_1"/>
<name>H2XW23_CIOIN</name>
<feature type="transmembrane region" description="Helical" evidence="1">
    <location>
        <begin position="84"/>
        <end position="101"/>
    </location>
</feature>
<evidence type="ECO:0000313" key="3">
    <source>
        <dbReference type="Proteomes" id="UP000008144"/>
    </source>
</evidence>
<dbReference type="AlphaFoldDB" id="H2XW23"/>
<dbReference type="Proteomes" id="UP000008144">
    <property type="component" value="Unassembled WGS sequence"/>
</dbReference>
<evidence type="ECO:0000256" key="1">
    <source>
        <dbReference type="SAM" id="Phobius"/>
    </source>
</evidence>
<dbReference type="Ensembl" id="ENSCINT00000035328.1">
    <property type="protein sequence ID" value="ENSCINP00000033857.1"/>
    <property type="gene ID" value="ENSCING00000024470.1"/>
</dbReference>
<keyword evidence="1" id="KW-0472">Membrane</keyword>
<organism evidence="2 3">
    <name type="scientific">Ciona intestinalis</name>
    <name type="common">Transparent sea squirt</name>
    <name type="synonym">Ascidia intestinalis</name>
    <dbReference type="NCBI Taxonomy" id="7719"/>
    <lineage>
        <taxon>Eukaryota</taxon>
        <taxon>Metazoa</taxon>
        <taxon>Chordata</taxon>
        <taxon>Tunicata</taxon>
        <taxon>Ascidiacea</taxon>
        <taxon>Phlebobranchia</taxon>
        <taxon>Cionidae</taxon>
        <taxon>Ciona</taxon>
    </lineage>
</organism>
<reference evidence="3" key="1">
    <citation type="journal article" date="2002" name="Science">
        <title>The draft genome of Ciona intestinalis: insights into chordate and vertebrate origins.</title>
        <authorList>
            <person name="Dehal P."/>
            <person name="Satou Y."/>
            <person name="Campbell R.K."/>
            <person name="Chapman J."/>
            <person name="Degnan B."/>
            <person name="De Tomaso A."/>
            <person name="Davidson B."/>
            <person name="Di Gregorio A."/>
            <person name="Gelpke M."/>
            <person name="Goodstein D.M."/>
            <person name="Harafuji N."/>
            <person name="Hastings K.E."/>
            <person name="Ho I."/>
            <person name="Hotta K."/>
            <person name="Huang W."/>
            <person name="Kawashima T."/>
            <person name="Lemaire P."/>
            <person name="Martinez D."/>
            <person name="Meinertzhagen I.A."/>
            <person name="Necula S."/>
            <person name="Nonaka M."/>
            <person name="Putnam N."/>
            <person name="Rash S."/>
            <person name="Saiga H."/>
            <person name="Satake M."/>
            <person name="Terry A."/>
            <person name="Yamada L."/>
            <person name="Wang H.G."/>
            <person name="Awazu S."/>
            <person name="Azumi K."/>
            <person name="Boore J."/>
            <person name="Branno M."/>
            <person name="Chin-Bow S."/>
            <person name="DeSantis R."/>
            <person name="Doyle S."/>
            <person name="Francino P."/>
            <person name="Keys D.N."/>
            <person name="Haga S."/>
            <person name="Hayashi H."/>
            <person name="Hino K."/>
            <person name="Imai K.S."/>
            <person name="Inaba K."/>
            <person name="Kano S."/>
            <person name="Kobayashi K."/>
            <person name="Kobayashi M."/>
            <person name="Lee B.I."/>
            <person name="Makabe K.W."/>
            <person name="Manohar C."/>
            <person name="Matassi G."/>
            <person name="Medina M."/>
            <person name="Mochizuki Y."/>
            <person name="Mount S."/>
            <person name="Morishita T."/>
            <person name="Miura S."/>
            <person name="Nakayama A."/>
            <person name="Nishizaka S."/>
            <person name="Nomoto H."/>
            <person name="Ohta F."/>
            <person name="Oishi K."/>
            <person name="Rigoutsos I."/>
            <person name="Sano M."/>
            <person name="Sasaki A."/>
            <person name="Sasakura Y."/>
            <person name="Shoguchi E."/>
            <person name="Shin-i T."/>
            <person name="Spagnuolo A."/>
            <person name="Stainier D."/>
            <person name="Suzuki M.M."/>
            <person name="Tassy O."/>
            <person name="Takatori N."/>
            <person name="Tokuoka M."/>
            <person name="Yagi K."/>
            <person name="Yoshizaki F."/>
            <person name="Wada S."/>
            <person name="Zhang C."/>
            <person name="Hyatt P.D."/>
            <person name="Larimer F."/>
            <person name="Detter C."/>
            <person name="Doggett N."/>
            <person name="Glavina T."/>
            <person name="Hawkins T."/>
            <person name="Richardson P."/>
            <person name="Lucas S."/>
            <person name="Kohara Y."/>
            <person name="Levine M."/>
            <person name="Satoh N."/>
            <person name="Rokhsar D.S."/>
        </authorList>
    </citation>
    <scope>NUCLEOTIDE SEQUENCE [LARGE SCALE GENOMIC DNA]</scope>
</reference>
<dbReference type="InParanoid" id="H2XW23"/>
<feature type="transmembrane region" description="Helical" evidence="1">
    <location>
        <begin position="121"/>
        <end position="138"/>
    </location>
</feature>
<keyword evidence="1" id="KW-0812">Transmembrane</keyword>
<keyword evidence="3" id="KW-1185">Reference proteome</keyword>
<proteinExistence type="predicted"/>
<evidence type="ECO:0000313" key="2">
    <source>
        <dbReference type="Ensembl" id="ENSCINP00000033857.1"/>
    </source>
</evidence>
<sequence length="140" mass="15834">MGEEGFFFTPITGRQNVAFNSGWVTWAFLNRSAIGRMNLSYFGGFRVKLSGTKQTLVHILFQAFFFLFPVVTTRKTSASLCARTFGYIPLASFFLSFLLYHVRQNFSSTLALTVEQVGRNSSIRCLLVIFLLSVPLVMHL</sequence>
<accession>H2XW23</accession>
<reference evidence="2" key="3">
    <citation type="submission" date="2025-09" db="UniProtKB">
        <authorList>
            <consortium name="Ensembl"/>
        </authorList>
    </citation>
    <scope>IDENTIFICATION</scope>
</reference>
<feature type="transmembrane region" description="Helical" evidence="1">
    <location>
        <begin position="55"/>
        <end position="72"/>
    </location>
</feature>